<protein>
    <submittedName>
        <fullName evidence="1">Uncharacterized protein</fullName>
    </submittedName>
</protein>
<evidence type="ECO:0000313" key="2">
    <source>
        <dbReference type="Proteomes" id="UP000638848"/>
    </source>
</evidence>
<dbReference type="Proteomes" id="UP000638848">
    <property type="component" value="Unassembled WGS sequence"/>
</dbReference>
<dbReference type="EMBL" id="BMEQ01000001">
    <property type="protein sequence ID" value="GGG42751.1"/>
    <property type="molecule type" value="Genomic_DNA"/>
</dbReference>
<reference evidence="1" key="1">
    <citation type="journal article" date="2014" name="Int. J. Syst. Evol. Microbiol.">
        <title>Complete genome sequence of Corynebacterium casei LMG S-19264T (=DSM 44701T), isolated from a smear-ripened cheese.</title>
        <authorList>
            <consortium name="US DOE Joint Genome Institute (JGI-PGF)"/>
            <person name="Walter F."/>
            <person name="Albersmeier A."/>
            <person name="Kalinowski J."/>
            <person name="Ruckert C."/>
        </authorList>
    </citation>
    <scope>NUCLEOTIDE SEQUENCE</scope>
    <source>
        <strain evidence="1">CGMCC 1.12187</strain>
    </source>
</reference>
<proteinExistence type="predicted"/>
<keyword evidence="2" id="KW-1185">Reference proteome</keyword>
<sequence>MDHLSGTLLFTGALLLSCSVATAVWSLTQIVLELSDWRRAHGTRPRSAVARGALAGHGRRAVAAGAVGAVVLVWPVLAEATWALSAAL</sequence>
<evidence type="ECO:0000313" key="1">
    <source>
        <dbReference type="EMBL" id="GGG42751.1"/>
    </source>
</evidence>
<name>A0A917LLY5_9MICC</name>
<comment type="caution">
    <text evidence="1">The sequence shown here is derived from an EMBL/GenBank/DDBJ whole genome shotgun (WGS) entry which is preliminary data.</text>
</comment>
<accession>A0A917LLY5</accession>
<dbReference type="AlphaFoldDB" id="A0A917LLY5"/>
<reference evidence="1" key="2">
    <citation type="submission" date="2020-09" db="EMBL/GenBank/DDBJ databases">
        <authorList>
            <person name="Sun Q."/>
            <person name="Zhou Y."/>
        </authorList>
    </citation>
    <scope>NUCLEOTIDE SEQUENCE</scope>
    <source>
        <strain evidence="1">CGMCC 1.12187</strain>
    </source>
</reference>
<dbReference type="RefSeq" id="WP_188533918.1">
    <property type="nucleotide sequence ID" value="NZ_BMEQ01000001.1"/>
</dbReference>
<gene>
    <name evidence="1" type="ORF">GCM10011374_01440</name>
</gene>
<organism evidence="1 2">
    <name type="scientific">Kocuria dechangensis</name>
    <dbReference type="NCBI Taxonomy" id="1176249"/>
    <lineage>
        <taxon>Bacteria</taxon>
        <taxon>Bacillati</taxon>
        <taxon>Actinomycetota</taxon>
        <taxon>Actinomycetes</taxon>
        <taxon>Micrococcales</taxon>
        <taxon>Micrococcaceae</taxon>
        <taxon>Kocuria</taxon>
    </lineage>
</organism>